<dbReference type="Proteomes" id="UP000824083">
    <property type="component" value="Unassembled WGS sequence"/>
</dbReference>
<dbReference type="PANTHER" id="PTHR33529:SF2">
    <property type="entry name" value="LIPOPOLYSACCHARIDE EXPORT SYSTEM PERMEASE PROTEIN LPTG"/>
    <property type="match status" value="1"/>
</dbReference>
<keyword evidence="4 6" id="KW-1133">Transmembrane helix</keyword>
<dbReference type="Pfam" id="PF03739">
    <property type="entry name" value="LptF_LptG"/>
    <property type="match status" value="1"/>
</dbReference>
<feature type="transmembrane region" description="Helical" evidence="6">
    <location>
        <begin position="12"/>
        <end position="30"/>
    </location>
</feature>
<evidence type="ECO:0000256" key="1">
    <source>
        <dbReference type="ARBA" id="ARBA00004651"/>
    </source>
</evidence>
<evidence type="ECO:0000313" key="7">
    <source>
        <dbReference type="EMBL" id="HIU37969.1"/>
    </source>
</evidence>
<feature type="transmembrane region" description="Helical" evidence="6">
    <location>
        <begin position="348"/>
        <end position="372"/>
    </location>
</feature>
<feature type="transmembrane region" description="Helical" evidence="6">
    <location>
        <begin position="292"/>
        <end position="310"/>
    </location>
</feature>
<accession>A0A9D1IL06</accession>
<dbReference type="InterPro" id="IPR030923">
    <property type="entry name" value="LptG"/>
</dbReference>
<dbReference type="GO" id="GO:0015920">
    <property type="term" value="P:lipopolysaccharide transport"/>
    <property type="evidence" value="ECO:0007669"/>
    <property type="project" value="TreeGrafter"/>
</dbReference>
<evidence type="ECO:0000256" key="5">
    <source>
        <dbReference type="ARBA" id="ARBA00023136"/>
    </source>
</evidence>
<keyword evidence="3 6" id="KW-0812">Transmembrane</keyword>
<feature type="transmembrane region" description="Helical" evidence="6">
    <location>
        <begin position="96"/>
        <end position="117"/>
    </location>
</feature>
<dbReference type="GO" id="GO:0043190">
    <property type="term" value="C:ATP-binding cassette (ABC) transporter complex"/>
    <property type="evidence" value="ECO:0007669"/>
    <property type="project" value="InterPro"/>
</dbReference>
<feature type="transmembrane region" description="Helical" evidence="6">
    <location>
        <begin position="50"/>
        <end position="75"/>
    </location>
</feature>
<sequence>MMVITKHLTKEILQATGFVLLALVALFAFFDLVGQLGRIGSRYGLLDAFVITGLSLPMRIYEVMPIAALLGAVFVMSQWAARSEFTILRVAGLSPVRLASILMVPGLILVVFTYAFGEFIAPSSDSYAREYRATIQHTTMNIRGSDTGAWVRETIETPNGPQVRYINIQKMTPTEEAIDWRIYDFDEKQRLTRVISAQSGSYVDHQGWLLQEAVNTSLPLLENLMQTPIMDRVIVSNPVRMMFSSEIDPSIFGVMMLKPENMSMRSLYRYVNHLEQSRQQSGRYEIALWNKAFYPIAILVMIALAMPFAYMNRRSGGVSIKIFGGVMIGLAFYTINNLFSYIGMLNTWPPLVVAMVPTACMLVLAMIGMWFVERR</sequence>
<keyword evidence="5 6" id="KW-0472">Membrane</keyword>
<protein>
    <submittedName>
        <fullName evidence="7">LPS export ABC transporter permease LptG</fullName>
    </submittedName>
</protein>
<evidence type="ECO:0000313" key="8">
    <source>
        <dbReference type="Proteomes" id="UP000824083"/>
    </source>
</evidence>
<evidence type="ECO:0000256" key="6">
    <source>
        <dbReference type="SAM" id="Phobius"/>
    </source>
</evidence>
<dbReference type="NCBIfam" id="TIGR04408">
    <property type="entry name" value="LptG_lptG"/>
    <property type="match status" value="1"/>
</dbReference>
<feature type="transmembrane region" description="Helical" evidence="6">
    <location>
        <begin position="322"/>
        <end position="342"/>
    </location>
</feature>
<reference evidence="7" key="1">
    <citation type="submission" date="2020-10" db="EMBL/GenBank/DDBJ databases">
        <authorList>
            <person name="Gilroy R."/>
        </authorList>
    </citation>
    <scope>NUCLEOTIDE SEQUENCE</scope>
    <source>
        <strain evidence="7">7463</strain>
    </source>
</reference>
<name>A0A9D1IL06_9BURK</name>
<dbReference type="EMBL" id="DVMY01000104">
    <property type="protein sequence ID" value="HIU37969.1"/>
    <property type="molecule type" value="Genomic_DNA"/>
</dbReference>
<proteinExistence type="predicted"/>
<evidence type="ECO:0000256" key="3">
    <source>
        <dbReference type="ARBA" id="ARBA00022692"/>
    </source>
</evidence>
<dbReference type="AlphaFoldDB" id="A0A9D1IL06"/>
<gene>
    <name evidence="7" type="primary">lptG</name>
    <name evidence="7" type="ORF">IAC56_06835</name>
</gene>
<reference evidence="7" key="2">
    <citation type="journal article" date="2021" name="PeerJ">
        <title>Extensive microbial diversity within the chicken gut microbiome revealed by metagenomics and culture.</title>
        <authorList>
            <person name="Gilroy R."/>
            <person name="Ravi A."/>
            <person name="Getino M."/>
            <person name="Pursley I."/>
            <person name="Horton D.L."/>
            <person name="Alikhan N.F."/>
            <person name="Baker D."/>
            <person name="Gharbi K."/>
            <person name="Hall N."/>
            <person name="Watson M."/>
            <person name="Adriaenssens E.M."/>
            <person name="Foster-Nyarko E."/>
            <person name="Jarju S."/>
            <person name="Secka A."/>
            <person name="Antonio M."/>
            <person name="Oren A."/>
            <person name="Chaudhuri R.R."/>
            <person name="La Ragione R."/>
            <person name="Hildebrand F."/>
            <person name="Pallen M.J."/>
        </authorList>
    </citation>
    <scope>NUCLEOTIDE SEQUENCE</scope>
    <source>
        <strain evidence="7">7463</strain>
    </source>
</reference>
<dbReference type="GO" id="GO:0055085">
    <property type="term" value="P:transmembrane transport"/>
    <property type="evidence" value="ECO:0007669"/>
    <property type="project" value="InterPro"/>
</dbReference>
<dbReference type="InterPro" id="IPR005495">
    <property type="entry name" value="LptG/LptF_permease"/>
</dbReference>
<comment type="subcellular location">
    <subcellularLocation>
        <location evidence="1">Cell membrane</location>
        <topology evidence="1">Multi-pass membrane protein</topology>
    </subcellularLocation>
</comment>
<dbReference type="PANTHER" id="PTHR33529">
    <property type="entry name" value="SLR0882 PROTEIN-RELATED"/>
    <property type="match status" value="1"/>
</dbReference>
<evidence type="ECO:0000256" key="2">
    <source>
        <dbReference type="ARBA" id="ARBA00022475"/>
    </source>
</evidence>
<keyword evidence="2" id="KW-1003">Cell membrane</keyword>
<evidence type="ECO:0000256" key="4">
    <source>
        <dbReference type="ARBA" id="ARBA00022989"/>
    </source>
</evidence>
<comment type="caution">
    <text evidence="7">The sequence shown here is derived from an EMBL/GenBank/DDBJ whole genome shotgun (WGS) entry which is preliminary data.</text>
</comment>
<organism evidence="7 8">
    <name type="scientific">Candidatus Aphodousia faecigallinarum</name>
    <dbReference type="NCBI Taxonomy" id="2840677"/>
    <lineage>
        <taxon>Bacteria</taxon>
        <taxon>Pseudomonadati</taxon>
        <taxon>Pseudomonadota</taxon>
        <taxon>Betaproteobacteria</taxon>
        <taxon>Burkholderiales</taxon>
        <taxon>Sutterellaceae</taxon>
        <taxon>Sutterellaceae incertae sedis</taxon>
        <taxon>Candidatus Aphodousia</taxon>
    </lineage>
</organism>